<feature type="domain" description="PH" evidence="3">
    <location>
        <begin position="9"/>
        <end position="109"/>
    </location>
</feature>
<keyword evidence="4" id="KW-1185">Reference proteome</keyword>
<organism evidence="4 5">
    <name type="scientific">Branchiostoma belcheri</name>
    <name type="common">Amphioxus</name>
    <dbReference type="NCBI Taxonomy" id="7741"/>
    <lineage>
        <taxon>Eukaryota</taxon>
        <taxon>Metazoa</taxon>
        <taxon>Chordata</taxon>
        <taxon>Cephalochordata</taxon>
        <taxon>Leptocardii</taxon>
        <taxon>Amphioxiformes</taxon>
        <taxon>Branchiostomatidae</taxon>
        <taxon>Branchiostoma</taxon>
    </lineage>
</organism>
<proteinExistence type="predicted"/>
<dbReference type="AlphaFoldDB" id="A0A6P4XS37"/>
<name>A0A6P4XS37_BRABE</name>
<feature type="compositionally biased region" description="Pro residues" evidence="2">
    <location>
        <begin position="236"/>
        <end position="248"/>
    </location>
</feature>
<gene>
    <name evidence="5" type="primary">LOC109462748</name>
</gene>
<dbReference type="InterPro" id="IPR011993">
    <property type="entry name" value="PH-like_dom_sf"/>
</dbReference>
<evidence type="ECO:0000256" key="1">
    <source>
        <dbReference type="ARBA" id="ARBA00022737"/>
    </source>
</evidence>
<protein>
    <submittedName>
        <fullName evidence="5">Thyroid hormone receptor-associated protein 3-like</fullName>
    </submittedName>
</protein>
<dbReference type="RefSeq" id="XP_019614883.1">
    <property type="nucleotide sequence ID" value="XM_019759324.1"/>
</dbReference>
<dbReference type="CDD" id="cd00821">
    <property type="entry name" value="PH"/>
    <property type="match status" value="1"/>
</dbReference>
<feature type="region of interest" description="Disordered" evidence="2">
    <location>
        <begin position="187"/>
        <end position="355"/>
    </location>
</feature>
<dbReference type="GeneID" id="109462748"/>
<dbReference type="Proteomes" id="UP000515135">
    <property type="component" value="Unplaced"/>
</dbReference>
<feature type="compositionally biased region" description="Low complexity" evidence="2">
    <location>
        <begin position="219"/>
        <end position="235"/>
    </location>
</feature>
<accession>A0A6P4XS37</accession>
<dbReference type="SUPFAM" id="SSF50729">
    <property type="entry name" value="PH domain-like"/>
    <property type="match status" value="1"/>
</dbReference>
<feature type="region of interest" description="Disordered" evidence="2">
    <location>
        <begin position="133"/>
        <end position="157"/>
    </location>
</feature>
<feature type="compositionally biased region" description="Basic and acidic residues" evidence="2">
    <location>
        <begin position="297"/>
        <end position="310"/>
    </location>
</feature>
<reference evidence="5" key="1">
    <citation type="submission" date="2025-08" db="UniProtKB">
        <authorList>
            <consortium name="RefSeq"/>
        </authorList>
    </citation>
    <scope>IDENTIFICATION</scope>
    <source>
        <tissue evidence="5">Gonad</tissue>
    </source>
</reference>
<feature type="compositionally biased region" description="Low complexity" evidence="2">
    <location>
        <begin position="141"/>
        <end position="157"/>
    </location>
</feature>
<evidence type="ECO:0000256" key="2">
    <source>
        <dbReference type="SAM" id="MobiDB-lite"/>
    </source>
</evidence>
<dbReference type="Gene3D" id="2.30.29.30">
    <property type="entry name" value="Pleckstrin-homology domain (PH domain)/Phosphotyrosine-binding domain (PTB)"/>
    <property type="match status" value="1"/>
</dbReference>
<feature type="compositionally biased region" description="Low complexity" evidence="2">
    <location>
        <begin position="193"/>
        <end position="205"/>
    </location>
</feature>
<evidence type="ECO:0000313" key="5">
    <source>
        <dbReference type="RefSeq" id="XP_019614883.1"/>
    </source>
</evidence>
<dbReference type="PROSITE" id="PS50003">
    <property type="entry name" value="PH_DOMAIN"/>
    <property type="match status" value="1"/>
</dbReference>
<feature type="compositionally biased region" description="Pro residues" evidence="2">
    <location>
        <begin position="270"/>
        <end position="286"/>
    </location>
</feature>
<dbReference type="KEGG" id="bbel:109462748"/>
<dbReference type="PANTHER" id="PTHR22903:SF8">
    <property type="entry name" value="MAX-1A"/>
    <property type="match status" value="1"/>
</dbReference>
<sequence length="536" mass="57932">MGTEDPEPELKFEGFLTKQAKMKLKTPKKYFFVLKNNTLNYFKSSSDLSDENLQGTVDFTQVQSVRKLANHADGLTFQITLKGGKIHTLIGESSDQVTDWVKMLHKAMQLKPGHARASVTWHDLPNMTPEQVRKSLSIERTSSTDSTSPLPSVSSMSSRATSLASNLSMDSDGSSLYMDVGDLGGIDPTARASGTSQISSTSSSSMEMEDGVYEKIGASKDSASSHSSPSPTSSASPPPLPSCPPPLGSPAKSAHGTPPTSPARVHSPKKGPPAVKPARPPPPPPRSAETALSTENDDMHTEGDDTHTGGDDTYTESADTYSCIDEGGTTNGEKKKAEENEEEFPDYDTIPVTTEDTYTTIGETTADEENYAEVGGPRNGTAVEEEADEGMVDNVYYEGASNANDEQNGMEQVIDDIFNGITYNRASELFPAKNGQSEDENNEETRDLYARVNKPRRSWSNEILAPPLPHASIEGKTFAFDEIRDMLGDMGIGEDAIEDLAPDWLVDDGPSAIDQLKLFVENLQGDQQKETVENGD</sequence>
<keyword evidence="1" id="KW-0677">Repeat</keyword>
<dbReference type="SMART" id="SM00233">
    <property type="entry name" value="PH"/>
    <property type="match status" value="1"/>
</dbReference>
<dbReference type="Pfam" id="PF00169">
    <property type="entry name" value="PH"/>
    <property type="match status" value="1"/>
</dbReference>
<evidence type="ECO:0000313" key="4">
    <source>
        <dbReference type="Proteomes" id="UP000515135"/>
    </source>
</evidence>
<dbReference type="InterPro" id="IPR001849">
    <property type="entry name" value="PH_domain"/>
</dbReference>
<dbReference type="OrthoDB" id="10052302at2759"/>
<evidence type="ECO:0000259" key="3">
    <source>
        <dbReference type="PROSITE" id="PS50003"/>
    </source>
</evidence>
<dbReference type="PANTHER" id="PTHR22903">
    <property type="entry name" value="PLEKHH PROTEIN"/>
    <property type="match status" value="1"/>
</dbReference>